<evidence type="ECO:0000313" key="7">
    <source>
        <dbReference type="Proteomes" id="UP001187192"/>
    </source>
</evidence>
<evidence type="ECO:0000259" key="5">
    <source>
        <dbReference type="Pfam" id="PF18052"/>
    </source>
</evidence>
<accession>A0AA88A8P1</accession>
<dbReference type="GO" id="GO:0006952">
    <property type="term" value="P:defense response"/>
    <property type="evidence" value="ECO:0007669"/>
    <property type="project" value="UniProtKB-KW"/>
</dbReference>
<evidence type="ECO:0000256" key="1">
    <source>
        <dbReference type="ARBA" id="ARBA00022737"/>
    </source>
</evidence>
<evidence type="ECO:0000256" key="4">
    <source>
        <dbReference type="ARBA" id="ARBA00022840"/>
    </source>
</evidence>
<feature type="domain" description="Disease resistance N-terminal" evidence="5">
    <location>
        <begin position="26"/>
        <end position="99"/>
    </location>
</feature>
<comment type="caution">
    <text evidence="6">The sequence shown here is derived from an EMBL/GenBank/DDBJ whole genome shotgun (WGS) entry which is preliminary data.</text>
</comment>
<proteinExistence type="predicted"/>
<evidence type="ECO:0000313" key="6">
    <source>
        <dbReference type="EMBL" id="GMN48632.1"/>
    </source>
</evidence>
<reference evidence="6" key="1">
    <citation type="submission" date="2023-07" db="EMBL/GenBank/DDBJ databases">
        <title>draft genome sequence of fig (Ficus carica).</title>
        <authorList>
            <person name="Takahashi T."/>
            <person name="Nishimura K."/>
        </authorList>
    </citation>
    <scope>NUCLEOTIDE SEQUENCE</scope>
</reference>
<dbReference type="Gene3D" id="1.20.5.4130">
    <property type="match status" value="1"/>
</dbReference>
<organism evidence="6 7">
    <name type="scientific">Ficus carica</name>
    <name type="common">Common fig</name>
    <dbReference type="NCBI Taxonomy" id="3494"/>
    <lineage>
        <taxon>Eukaryota</taxon>
        <taxon>Viridiplantae</taxon>
        <taxon>Streptophyta</taxon>
        <taxon>Embryophyta</taxon>
        <taxon>Tracheophyta</taxon>
        <taxon>Spermatophyta</taxon>
        <taxon>Magnoliopsida</taxon>
        <taxon>eudicotyledons</taxon>
        <taxon>Gunneridae</taxon>
        <taxon>Pentapetalae</taxon>
        <taxon>rosids</taxon>
        <taxon>fabids</taxon>
        <taxon>Rosales</taxon>
        <taxon>Moraceae</taxon>
        <taxon>Ficeae</taxon>
        <taxon>Ficus</taxon>
    </lineage>
</organism>
<keyword evidence="4" id="KW-0067">ATP-binding</keyword>
<name>A0AA88A8P1_FICCA</name>
<keyword evidence="1" id="KW-0677">Repeat</keyword>
<keyword evidence="7" id="KW-1185">Reference proteome</keyword>
<keyword evidence="2" id="KW-0547">Nucleotide-binding</keyword>
<dbReference type="Pfam" id="PF18052">
    <property type="entry name" value="Rx_N"/>
    <property type="match status" value="1"/>
</dbReference>
<evidence type="ECO:0000256" key="3">
    <source>
        <dbReference type="ARBA" id="ARBA00022821"/>
    </source>
</evidence>
<dbReference type="InterPro" id="IPR041118">
    <property type="entry name" value="Rx_N"/>
</dbReference>
<dbReference type="EMBL" id="BTGU01000028">
    <property type="protein sequence ID" value="GMN48632.1"/>
    <property type="molecule type" value="Genomic_DNA"/>
</dbReference>
<keyword evidence="3" id="KW-0611">Plant defense</keyword>
<sequence length="186" mass="21830">MLRRVLSRSWILHLLQGHNQNYIPVEVGLLFGVNNELQKLKHNVSAIKVVLLDAEDKQADNHQVRDWLQKLQDAAYYADDLVDEFYTEALQRRVMFWGRMTKKVLTFFSSSNQVAFVLKFDRTIKTVREALNEIKDGMDFYLMERLKETRVSPRARETRSFVFKEEVIGSNDENIYTDGNIISLIL</sequence>
<dbReference type="PANTHER" id="PTHR36766">
    <property type="entry name" value="PLANT BROAD-SPECTRUM MILDEW RESISTANCE PROTEIN RPW8"/>
    <property type="match status" value="1"/>
</dbReference>
<dbReference type="Proteomes" id="UP001187192">
    <property type="component" value="Unassembled WGS sequence"/>
</dbReference>
<gene>
    <name evidence="6" type="ORF">TIFTF001_017798</name>
</gene>
<protein>
    <recommendedName>
        <fullName evidence="5">Disease resistance N-terminal domain-containing protein</fullName>
    </recommendedName>
</protein>
<dbReference type="PANTHER" id="PTHR36766:SF38">
    <property type="entry name" value="DISEASE RESISTANCE PROTEIN RGA3"/>
    <property type="match status" value="1"/>
</dbReference>
<dbReference type="AlphaFoldDB" id="A0AA88A8P1"/>
<dbReference type="GO" id="GO:0005524">
    <property type="term" value="F:ATP binding"/>
    <property type="evidence" value="ECO:0007669"/>
    <property type="project" value="UniProtKB-KW"/>
</dbReference>
<evidence type="ECO:0000256" key="2">
    <source>
        <dbReference type="ARBA" id="ARBA00022741"/>
    </source>
</evidence>